<dbReference type="GO" id="GO:0006744">
    <property type="term" value="P:ubiquinone biosynthetic process"/>
    <property type="evidence" value="ECO:0007669"/>
    <property type="project" value="UniProtKB-UniRule"/>
</dbReference>
<evidence type="ECO:0000256" key="10">
    <source>
        <dbReference type="SAM" id="SignalP"/>
    </source>
</evidence>
<dbReference type="PANTHER" id="PTHR21427">
    <property type="entry name" value="UBIQUINONE BIOSYNTHESIS PROTEIN COQ9, MITOCHONDRIAL"/>
    <property type="match status" value="1"/>
</dbReference>
<protein>
    <recommendedName>
        <fullName evidence="8">Ubiquinone biosynthesis protein</fullName>
    </recommendedName>
</protein>
<feature type="compositionally biased region" description="Low complexity" evidence="9">
    <location>
        <begin position="55"/>
        <end position="64"/>
    </location>
</feature>
<keyword evidence="6 8" id="KW-0446">Lipid-binding</keyword>
<sequence length="282" mass="30621">MPPNCAAVARLLLRPSTATATATSCPLRAIRAASTLVRPPTSASPQTTPRSLSQSHPRPYHSTTHPPPPSPFTPTESAILSASYAHVPTHGFTPSSLALGARAAGYLDISTSIFPEGAFSLIKWHLYTQRTALAGKKDSIAGFESMSLTERVEALTWERLMGNGEVVGRWQEALAIMAQPTYVFASVKELAELADEIWYLAGDVSVDPTWYTKRASLSAIYAASELFMTNDRSPDFSETWHFLRRRLAEAGEIGDATRSVREWLSFTASAGVNVLRSKGVPI</sequence>
<dbReference type="NCBIfam" id="TIGR02396">
    <property type="entry name" value="diverge_rpsU"/>
    <property type="match status" value="1"/>
</dbReference>
<comment type="function">
    <text evidence="8">Membrane-associated protein that warps the membrane surface to access and bind aromatic isoprenes with high specificity, including ubiquinone (CoQ) isoprene intermediates and presents them directly to Coq7, therefore facilitating the Coq7-mediated hydroxylase step. Participates in the biosynthesis of coenzyme Q, also named ubiquinone, an essential lipid-soluble electron transporter for aerobic cellular respiration.</text>
</comment>
<dbReference type="Gene3D" id="1.10.357.10">
    <property type="entry name" value="Tetracycline Repressor, domain 2"/>
    <property type="match status" value="1"/>
</dbReference>
<proteinExistence type="inferred from homology"/>
<dbReference type="PANTHER" id="PTHR21427:SF19">
    <property type="entry name" value="UBIQUINONE BIOSYNTHESIS PROTEIN COQ9, MITOCHONDRIAL"/>
    <property type="match status" value="1"/>
</dbReference>
<keyword evidence="13" id="KW-1185">Reference proteome</keyword>
<dbReference type="AlphaFoldDB" id="A0AA39U537"/>
<dbReference type="InterPro" id="IPR013718">
    <property type="entry name" value="COQ9_C"/>
</dbReference>
<keyword evidence="7 8" id="KW-0496">Mitochondrion</keyword>
<comment type="pathway">
    <text evidence="2 8">Cofactor biosynthesis; ubiquinone biosynthesis.</text>
</comment>
<evidence type="ECO:0000256" key="4">
    <source>
        <dbReference type="ARBA" id="ARBA00022688"/>
    </source>
</evidence>
<evidence type="ECO:0000256" key="9">
    <source>
        <dbReference type="SAM" id="MobiDB-lite"/>
    </source>
</evidence>
<feature type="chain" id="PRO_5041391370" description="Ubiquinone biosynthesis protein" evidence="10">
    <location>
        <begin position="21"/>
        <end position="282"/>
    </location>
</feature>
<evidence type="ECO:0000256" key="3">
    <source>
        <dbReference type="ARBA" id="ARBA00010766"/>
    </source>
</evidence>
<dbReference type="GO" id="GO:0008289">
    <property type="term" value="F:lipid binding"/>
    <property type="evidence" value="ECO:0007669"/>
    <property type="project" value="UniProtKB-UniRule"/>
</dbReference>
<feature type="domain" description="COQ9 C-terminal" evidence="11">
    <location>
        <begin position="185"/>
        <end position="253"/>
    </location>
</feature>
<dbReference type="Pfam" id="PF08511">
    <property type="entry name" value="COQ9"/>
    <property type="match status" value="1"/>
</dbReference>
<feature type="region of interest" description="Disordered" evidence="9">
    <location>
        <begin position="36"/>
        <end position="75"/>
    </location>
</feature>
<gene>
    <name evidence="12" type="ORF">B0T14DRAFT_500305</name>
</gene>
<keyword evidence="4 8" id="KW-0831">Ubiquinone biosynthesis</keyword>
<evidence type="ECO:0000259" key="11">
    <source>
        <dbReference type="Pfam" id="PF08511"/>
    </source>
</evidence>
<evidence type="ECO:0000256" key="8">
    <source>
        <dbReference type="RuleBase" id="RU366063"/>
    </source>
</evidence>
<accession>A0AA39U537</accession>
<evidence type="ECO:0000313" key="12">
    <source>
        <dbReference type="EMBL" id="KAK0611145.1"/>
    </source>
</evidence>
<comment type="caution">
    <text evidence="12">The sequence shown here is derived from an EMBL/GenBank/DDBJ whole genome shotgun (WGS) entry which is preliminary data.</text>
</comment>
<evidence type="ECO:0000256" key="1">
    <source>
        <dbReference type="ARBA" id="ARBA00004173"/>
    </source>
</evidence>
<feature type="signal peptide" evidence="10">
    <location>
        <begin position="1"/>
        <end position="20"/>
    </location>
</feature>
<reference evidence="12" key="1">
    <citation type="submission" date="2023-06" db="EMBL/GenBank/DDBJ databases">
        <title>Genome-scale phylogeny and comparative genomics of the fungal order Sordariales.</title>
        <authorList>
            <consortium name="Lawrence Berkeley National Laboratory"/>
            <person name="Hensen N."/>
            <person name="Bonometti L."/>
            <person name="Westerberg I."/>
            <person name="Brannstrom I.O."/>
            <person name="Guillou S."/>
            <person name="Cros-Aarteil S."/>
            <person name="Calhoun S."/>
            <person name="Haridas S."/>
            <person name="Kuo A."/>
            <person name="Mondo S."/>
            <person name="Pangilinan J."/>
            <person name="Riley R."/>
            <person name="Labutti K."/>
            <person name="Andreopoulos B."/>
            <person name="Lipzen A."/>
            <person name="Chen C."/>
            <person name="Yanf M."/>
            <person name="Daum C."/>
            <person name="Ng V."/>
            <person name="Clum A."/>
            <person name="Steindorff A."/>
            <person name="Ohm R."/>
            <person name="Martin F."/>
            <person name="Silar P."/>
            <person name="Natvig D."/>
            <person name="Lalanne C."/>
            <person name="Gautier V."/>
            <person name="Ament-Velasquez S.L."/>
            <person name="Kruys A."/>
            <person name="Hutchinson M.I."/>
            <person name="Powell A.J."/>
            <person name="Barry K."/>
            <person name="Miller A.N."/>
            <person name="Grigoriev I.V."/>
            <person name="Debuchy R."/>
            <person name="Gladieux P."/>
            <person name="Thoren M.H."/>
            <person name="Johannesson H."/>
        </authorList>
    </citation>
    <scope>NUCLEOTIDE SEQUENCE</scope>
    <source>
        <strain evidence="12">CBS 606.72</strain>
    </source>
</reference>
<feature type="compositionally biased region" description="Polar residues" evidence="9">
    <location>
        <begin position="41"/>
        <end position="54"/>
    </location>
</feature>
<comment type="similarity">
    <text evidence="3 8">Belongs to the COQ9 family.</text>
</comment>
<organism evidence="12 13">
    <name type="scientific">Immersiella caudata</name>
    <dbReference type="NCBI Taxonomy" id="314043"/>
    <lineage>
        <taxon>Eukaryota</taxon>
        <taxon>Fungi</taxon>
        <taxon>Dikarya</taxon>
        <taxon>Ascomycota</taxon>
        <taxon>Pezizomycotina</taxon>
        <taxon>Sordariomycetes</taxon>
        <taxon>Sordariomycetidae</taxon>
        <taxon>Sordariales</taxon>
        <taxon>Lasiosphaeriaceae</taxon>
        <taxon>Immersiella</taxon>
    </lineage>
</organism>
<name>A0AA39U537_9PEZI</name>
<dbReference type="GO" id="GO:0005743">
    <property type="term" value="C:mitochondrial inner membrane"/>
    <property type="evidence" value="ECO:0007669"/>
    <property type="project" value="TreeGrafter"/>
</dbReference>
<evidence type="ECO:0000313" key="13">
    <source>
        <dbReference type="Proteomes" id="UP001175000"/>
    </source>
</evidence>
<evidence type="ECO:0000256" key="7">
    <source>
        <dbReference type="ARBA" id="ARBA00023128"/>
    </source>
</evidence>
<dbReference type="InterPro" id="IPR012762">
    <property type="entry name" value="Ubiq_biosynth_COQ9"/>
</dbReference>
<evidence type="ECO:0000256" key="5">
    <source>
        <dbReference type="ARBA" id="ARBA00022946"/>
    </source>
</evidence>
<keyword evidence="10" id="KW-0732">Signal</keyword>
<evidence type="ECO:0000256" key="6">
    <source>
        <dbReference type="ARBA" id="ARBA00023121"/>
    </source>
</evidence>
<dbReference type="EMBL" id="JAULSU010000007">
    <property type="protein sequence ID" value="KAK0611145.1"/>
    <property type="molecule type" value="Genomic_DNA"/>
</dbReference>
<dbReference type="Proteomes" id="UP001175000">
    <property type="component" value="Unassembled WGS sequence"/>
</dbReference>
<evidence type="ECO:0000256" key="2">
    <source>
        <dbReference type="ARBA" id="ARBA00004749"/>
    </source>
</evidence>
<keyword evidence="5" id="KW-0809">Transit peptide</keyword>
<comment type="subcellular location">
    <subcellularLocation>
        <location evidence="1 8">Mitochondrion</location>
    </subcellularLocation>
</comment>
<dbReference type="FunFam" id="1.10.357.10:FF:000004">
    <property type="entry name" value="Ubiquinone biosynthesis protein COQ9, mitochondrial"/>
    <property type="match status" value="1"/>
</dbReference>